<accession>A0AAD1YXM2</accession>
<proteinExistence type="predicted"/>
<keyword evidence="2" id="KW-1185">Reference proteome</keyword>
<reference evidence="1" key="1">
    <citation type="submission" date="2023-05" db="EMBL/GenBank/DDBJ databases">
        <authorList>
            <person name="Huff M."/>
        </authorList>
    </citation>
    <scope>NUCLEOTIDE SEQUENCE</scope>
</reference>
<evidence type="ECO:0000313" key="1">
    <source>
        <dbReference type="EMBL" id="CAI9759194.1"/>
    </source>
</evidence>
<dbReference type="EMBL" id="OU503039">
    <property type="protein sequence ID" value="CAI9759194.1"/>
    <property type="molecule type" value="Genomic_DNA"/>
</dbReference>
<evidence type="ECO:0000313" key="2">
    <source>
        <dbReference type="Proteomes" id="UP000834106"/>
    </source>
</evidence>
<protein>
    <submittedName>
        <fullName evidence="1">Uncharacterized protein</fullName>
    </submittedName>
</protein>
<dbReference type="AlphaFoldDB" id="A0AAD1YXM2"/>
<sequence>MTLKSDSKSRTDVAVRKSVGKVRKEGREMMGTMKEERNWIWNGFSIASSRLVRLEISIEGRRLGLRRMRNEMQGSWVVRRGLSLASLVFAVSVSEIEALYELFKKISSAVIDDRLINKGPSEVGIGNFENSLMEENMLSLLNYQH</sequence>
<gene>
    <name evidence="1" type="ORF">FPE_LOCUS6624</name>
</gene>
<organism evidence="1 2">
    <name type="scientific">Fraxinus pennsylvanica</name>
    <dbReference type="NCBI Taxonomy" id="56036"/>
    <lineage>
        <taxon>Eukaryota</taxon>
        <taxon>Viridiplantae</taxon>
        <taxon>Streptophyta</taxon>
        <taxon>Embryophyta</taxon>
        <taxon>Tracheophyta</taxon>
        <taxon>Spermatophyta</taxon>
        <taxon>Magnoliopsida</taxon>
        <taxon>eudicotyledons</taxon>
        <taxon>Gunneridae</taxon>
        <taxon>Pentapetalae</taxon>
        <taxon>asterids</taxon>
        <taxon>lamiids</taxon>
        <taxon>Lamiales</taxon>
        <taxon>Oleaceae</taxon>
        <taxon>Oleeae</taxon>
        <taxon>Fraxinus</taxon>
    </lineage>
</organism>
<name>A0AAD1YXM2_9LAMI</name>
<dbReference type="Proteomes" id="UP000834106">
    <property type="component" value="Chromosome 4"/>
</dbReference>